<dbReference type="GeneID" id="14868605"/>
<evidence type="ECO:0000256" key="1">
    <source>
        <dbReference type="SAM" id="MobiDB-lite"/>
    </source>
</evidence>
<evidence type="ECO:0000313" key="2">
    <source>
        <dbReference type="EMBL" id="EGG16533.1"/>
    </source>
</evidence>
<dbReference type="RefSeq" id="XP_004354933.1">
    <property type="nucleotide sequence ID" value="XM_004354881.1"/>
</dbReference>
<sequence>MLKRDRKTRKKEEEVMEEIVIDFSVPTTNYKRLKKIKEYESEEEDSVGEEDSFSEDIDSEEEDIRKATQLSLKDRLTGEEYDFTSTSVSSTITPTSTNSTYKLSNNKATGTNLSTLTKNKRNIDMESEEQELDFSFPKTSHGSFKKVEDDDVIDSSTTSTSTTRVPTLSTFSTPTTPTISTTANITRYTTDQEFKKLVDLVLGWEVTRSLSKDKVITMMIILLDGDPRIYKKKGTLILRDPVLIKKVHPIFKRDKDINIIFSKVAKAISQKQGYERVELEDCTRYINSGAPKSTMEELITSILNLDLLSPMIFSRKSIGILVDTIITAYNSNQKVNYPQLSDDIGFDKMDNPLNTRLEDIAHYVRAKLVSHRHIAPSYASLDTVFAKICDAVSTEDKNIGSSFNLLDREMESKLFKSKSTKNVNIDTLEKLRLAIKIVEARISRPPSKSTKERLAMLTLQNFLAISPGSSNLIWRFIIELSMGIQMVGQKINLI</sequence>
<proteinExistence type="predicted"/>
<dbReference type="KEGG" id="dfa:DFA_09077"/>
<feature type="compositionally biased region" description="Low complexity" evidence="1">
    <location>
        <begin position="84"/>
        <end position="100"/>
    </location>
</feature>
<organism evidence="2 3">
    <name type="scientific">Cavenderia fasciculata</name>
    <name type="common">Slime mold</name>
    <name type="synonym">Dictyostelium fasciculatum</name>
    <dbReference type="NCBI Taxonomy" id="261658"/>
    <lineage>
        <taxon>Eukaryota</taxon>
        <taxon>Amoebozoa</taxon>
        <taxon>Evosea</taxon>
        <taxon>Eumycetozoa</taxon>
        <taxon>Dictyostelia</taxon>
        <taxon>Acytosteliales</taxon>
        <taxon>Cavenderiaceae</taxon>
        <taxon>Cavenderia</taxon>
    </lineage>
</organism>
<keyword evidence="3" id="KW-1185">Reference proteome</keyword>
<feature type="compositionally biased region" description="Acidic residues" evidence="1">
    <location>
        <begin position="40"/>
        <end position="62"/>
    </location>
</feature>
<dbReference type="AlphaFoldDB" id="F4Q6M3"/>
<accession>F4Q6M3</accession>
<name>F4Q6M3_CACFS</name>
<protein>
    <submittedName>
        <fullName evidence="2">Uncharacterized protein</fullName>
    </submittedName>
</protein>
<feature type="region of interest" description="Disordered" evidence="1">
    <location>
        <begin position="83"/>
        <end position="104"/>
    </location>
</feature>
<reference evidence="3" key="1">
    <citation type="journal article" date="2011" name="Genome Res.">
        <title>Phylogeny-wide analysis of social amoeba genomes highlights ancient origins for complex intercellular communication.</title>
        <authorList>
            <person name="Heidel A.J."/>
            <person name="Lawal H.M."/>
            <person name="Felder M."/>
            <person name="Schilde C."/>
            <person name="Helps N.R."/>
            <person name="Tunggal B."/>
            <person name="Rivero F."/>
            <person name="John U."/>
            <person name="Schleicher M."/>
            <person name="Eichinger L."/>
            <person name="Platzer M."/>
            <person name="Noegel A.A."/>
            <person name="Schaap P."/>
            <person name="Gloeckner G."/>
        </authorList>
    </citation>
    <scope>NUCLEOTIDE SEQUENCE [LARGE SCALE GENOMIC DNA]</scope>
    <source>
        <strain evidence="3">SH3</strain>
    </source>
</reference>
<dbReference type="Proteomes" id="UP000007797">
    <property type="component" value="Unassembled WGS sequence"/>
</dbReference>
<dbReference type="EMBL" id="GL883023">
    <property type="protein sequence ID" value="EGG16533.1"/>
    <property type="molecule type" value="Genomic_DNA"/>
</dbReference>
<feature type="region of interest" description="Disordered" evidence="1">
    <location>
        <begin position="39"/>
        <end position="64"/>
    </location>
</feature>
<evidence type="ECO:0000313" key="3">
    <source>
        <dbReference type="Proteomes" id="UP000007797"/>
    </source>
</evidence>
<gene>
    <name evidence="2" type="ORF">DFA_09077</name>
</gene>